<reference evidence="2 3" key="1">
    <citation type="submission" date="2020-08" db="EMBL/GenBank/DDBJ databases">
        <authorList>
            <person name="Koutsovoulos G."/>
            <person name="Danchin GJ E."/>
        </authorList>
    </citation>
    <scope>NUCLEOTIDE SEQUENCE [LARGE SCALE GENOMIC DNA]</scope>
</reference>
<dbReference type="Pfam" id="PF07801">
    <property type="entry name" value="DUF1647"/>
    <property type="match status" value="1"/>
</dbReference>
<sequence>MYLPLNKFVLNGRTTTKKICSSKYLFLFIFTFIFCLYFFIKILPNNNYQKFVNKNFINSNLIPTGFGEECSEDKEKSNDKKWSFDCCGEKMAYSIIIETNNKLTQTLVSGRRFDCKHLPLINKYKLADKHKIQKKIPVQRPGSNNFTIVTASNAEYFDTLKKLLYLLKNKFGCSQKIIGYDLGGISENKTMMDELELVCLLEWRKFDWNIIKEDIHAPKAYAWKVFVIAEIYSQYDTFMYMDTSIVIDDAASFNPIYEAIDNEKISETIFPGVAIHSIQFGTNYRTYTYLPLAAHMVRWDSAMYEANFIIFHKSEYTRNLLKWSLLCAASKQCIEPDNSFINCSSNYNNVGDCHRYDQSVFGIINVNGEYQRSILSTDKNFLPHNHGEHPKRKAKFSVQRYKKLDKNLDFRKGVDCCRP</sequence>
<feature type="transmembrane region" description="Helical" evidence="1">
    <location>
        <begin position="21"/>
        <end position="40"/>
    </location>
</feature>
<dbReference type="OrthoDB" id="10053392at2759"/>
<dbReference type="Proteomes" id="UP000580250">
    <property type="component" value="Unassembled WGS sequence"/>
</dbReference>
<keyword evidence="1" id="KW-1133">Transmembrane helix</keyword>
<keyword evidence="1" id="KW-0812">Transmembrane</keyword>
<evidence type="ECO:0000256" key="1">
    <source>
        <dbReference type="SAM" id="Phobius"/>
    </source>
</evidence>
<dbReference type="PANTHER" id="PTHR31389">
    <property type="entry name" value="LD39211P"/>
    <property type="match status" value="1"/>
</dbReference>
<evidence type="ECO:0000313" key="3">
    <source>
        <dbReference type="Proteomes" id="UP000580250"/>
    </source>
</evidence>
<evidence type="ECO:0000313" key="2">
    <source>
        <dbReference type="EMBL" id="CAD2163144.1"/>
    </source>
</evidence>
<comment type="caution">
    <text evidence="2">The sequence shown here is derived from an EMBL/GenBank/DDBJ whole genome shotgun (WGS) entry which is preliminary data.</text>
</comment>
<gene>
    <name evidence="2" type="ORF">MENT_LOCUS15830</name>
</gene>
<proteinExistence type="predicted"/>
<dbReference type="AlphaFoldDB" id="A0A6V7UQ78"/>
<keyword evidence="1" id="KW-0472">Membrane</keyword>
<dbReference type="PANTHER" id="PTHR31389:SF4">
    <property type="entry name" value="LD39211P"/>
    <property type="match status" value="1"/>
</dbReference>
<accession>A0A6V7UQ78</accession>
<protein>
    <submittedName>
        <fullName evidence="2">Uncharacterized protein</fullName>
    </submittedName>
</protein>
<dbReference type="InterPro" id="IPR012444">
    <property type="entry name" value="DUF1647"/>
</dbReference>
<organism evidence="2 3">
    <name type="scientific">Meloidogyne enterolobii</name>
    <name type="common">Root-knot nematode worm</name>
    <name type="synonym">Meloidogyne mayaguensis</name>
    <dbReference type="NCBI Taxonomy" id="390850"/>
    <lineage>
        <taxon>Eukaryota</taxon>
        <taxon>Metazoa</taxon>
        <taxon>Ecdysozoa</taxon>
        <taxon>Nematoda</taxon>
        <taxon>Chromadorea</taxon>
        <taxon>Rhabditida</taxon>
        <taxon>Tylenchina</taxon>
        <taxon>Tylenchomorpha</taxon>
        <taxon>Tylenchoidea</taxon>
        <taxon>Meloidogynidae</taxon>
        <taxon>Meloidogyninae</taxon>
        <taxon>Meloidogyne</taxon>
    </lineage>
</organism>
<name>A0A6V7UQ78_MELEN</name>
<dbReference type="EMBL" id="CAJEWN010000096">
    <property type="protein sequence ID" value="CAD2163144.1"/>
    <property type="molecule type" value="Genomic_DNA"/>
</dbReference>